<name>A0A1N7MSD5_9RHOB</name>
<accession>A0A1N7MSD5</accession>
<dbReference type="RefSeq" id="WP_175610443.1">
    <property type="nucleotide sequence ID" value="NZ_FTOG01000006.1"/>
</dbReference>
<dbReference type="AlphaFoldDB" id="A0A1N7MSD5"/>
<keyword evidence="2" id="KW-1185">Reference proteome</keyword>
<gene>
    <name evidence="1" type="ORF">SAMN05421580_106156</name>
</gene>
<dbReference type="EMBL" id="FTOG01000006">
    <property type="protein sequence ID" value="SIS89043.1"/>
    <property type="molecule type" value="Genomic_DNA"/>
</dbReference>
<proteinExistence type="predicted"/>
<evidence type="ECO:0000313" key="1">
    <source>
        <dbReference type="EMBL" id="SIS89043.1"/>
    </source>
</evidence>
<organism evidence="1 2">
    <name type="scientific">Rhodobacter aestuarii</name>
    <dbReference type="NCBI Taxonomy" id="453582"/>
    <lineage>
        <taxon>Bacteria</taxon>
        <taxon>Pseudomonadati</taxon>
        <taxon>Pseudomonadota</taxon>
        <taxon>Alphaproteobacteria</taxon>
        <taxon>Rhodobacterales</taxon>
        <taxon>Rhodobacter group</taxon>
        <taxon>Rhodobacter</taxon>
    </lineage>
</organism>
<dbReference type="STRING" id="453582.SAMN05421580_106156"/>
<protein>
    <submittedName>
        <fullName evidence="1">Uncharacterized protein</fullName>
    </submittedName>
</protein>
<evidence type="ECO:0000313" key="2">
    <source>
        <dbReference type="Proteomes" id="UP000186221"/>
    </source>
</evidence>
<reference evidence="2" key="1">
    <citation type="submission" date="2017-01" db="EMBL/GenBank/DDBJ databases">
        <authorList>
            <person name="Varghese N."/>
            <person name="Submissions S."/>
        </authorList>
    </citation>
    <scope>NUCLEOTIDE SEQUENCE [LARGE SCALE GENOMIC DNA]</scope>
    <source>
        <strain evidence="2">DSM 19945</strain>
    </source>
</reference>
<dbReference type="Proteomes" id="UP000186221">
    <property type="component" value="Unassembled WGS sequence"/>
</dbReference>
<sequence>MTPAAHLSTAAPHMAPEQAALDPFGLSDLISALCKGAAPGHWSSAGIEALIDRVEGRV</sequence>